<dbReference type="AlphaFoldDB" id="A0A199W070"/>
<dbReference type="EMBL" id="LSRQ01000452">
    <property type="protein sequence ID" value="OAY82669.1"/>
    <property type="molecule type" value="Genomic_DNA"/>
</dbReference>
<proteinExistence type="predicted"/>
<sequence length="69" mass="7929">MSCALSQLALELRNLWDNCSQCSRSARREFIEQWMNNNARLHLHQQLKRALLARPDSSTSSSLAWSSPL</sequence>
<evidence type="ECO:0000313" key="1">
    <source>
        <dbReference type="EMBL" id="OAY82669.1"/>
    </source>
</evidence>
<protein>
    <submittedName>
        <fullName evidence="1">Uncharacterized protein</fullName>
    </submittedName>
</protein>
<comment type="caution">
    <text evidence="1">The sequence shown here is derived from an EMBL/GenBank/DDBJ whole genome shotgun (WGS) entry which is preliminary data.</text>
</comment>
<gene>
    <name evidence="1" type="ORF">ACMD2_14538</name>
</gene>
<dbReference type="Proteomes" id="UP000092600">
    <property type="component" value="Unassembled WGS sequence"/>
</dbReference>
<organism evidence="1 2">
    <name type="scientific">Ananas comosus</name>
    <name type="common">Pineapple</name>
    <name type="synonym">Ananas ananas</name>
    <dbReference type="NCBI Taxonomy" id="4615"/>
    <lineage>
        <taxon>Eukaryota</taxon>
        <taxon>Viridiplantae</taxon>
        <taxon>Streptophyta</taxon>
        <taxon>Embryophyta</taxon>
        <taxon>Tracheophyta</taxon>
        <taxon>Spermatophyta</taxon>
        <taxon>Magnoliopsida</taxon>
        <taxon>Liliopsida</taxon>
        <taxon>Poales</taxon>
        <taxon>Bromeliaceae</taxon>
        <taxon>Bromelioideae</taxon>
        <taxon>Ananas</taxon>
    </lineage>
</organism>
<evidence type="ECO:0000313" key="2">
    <source>
        <dbReference type="Proteomes" id="UP000092600"/>
    </source>
</evidence>
<accession>A0A199W070</accession>
<reference evidence="1 2" key="1">
    <citation type="journal article" date="2016" name="DNA Res.">
        <title>The draft genome of MD-2 pineapple using hybrid error correction of long reads.</title>
        <authorList>
            <person name="Redwan R.M."/>
            <person name="Saidin A."/>
            <person name="Kumar S.V."/>
        </authorList>
    </citation>
    <scope>NUCLEOTIDE SEQUENCE [LARGE SCALE GENOMIC DNA]</scope>
    <source>
        <strain evidence="2">cv. MD2</strain>
        <tissue evidence="1">Leaf</tissue>
    </source>
</reference>
<name>A0A199W070_ANACO</name>